<sequence>MFRLRQAGPPSYSCPSHSWTSNGSTSIPCETFSFTSTLFRNLATSPKASSRISNDHSPTLSPVIGPFGLPYNRQQQNPLFVTWWETRFHSRLPCRDKISTSSSRITLETPIDSTILLLMWRHRRESDFVSRPRYMHRCFHSSNSAFRMPILDGERRESLRLCRCDGEMYSMSLCESMVSNGGLEIGLSLPRDRMEAFGAIFAKGINGSSRRFGLGFGFGLSTVSPL</sequence>
<name>A0A5A7R787_STRAF</name>
<proteinExistence type="predicted"/>
<dbReference type="OrthoDB" id="1862401at2759"/>
<dbReference type="Proteomes" id="UP000325081">
    <property type="component" value="Unassembled WGS sequence"/>
</dbReference>
<dbReference type="GO" id="GO:0016740">
    <property type="term" value="F:transferase activity"/>
    <property type="evidence" value="ECO:0007669"/>
    <property type="project" value="UniProtKB-KW"/>
</dbReference>
<evidence type="ECO:0000313" key="3">
    <source>
        <dbReference type="Proteomes" id="UP000325081"/>
    </source>
</evidence>
<reference evidence="3" key="1">
    <citation type="journal article" date="2019" name="Curr. Biol.">
        <title>Genome Sequence of Striga asiatica Provides Insight into the Evolution of Plant Parasitism.</title>
        <authorList>
            <person name="Yoshida S."/>
            <person name="Kim S."/>
            <person name="Wafula E.K."/>
            <person name="Tanskanen J."/>
            <person name="Kim Y.M."/>
            <person name="Honaas L."/>
            <person name="Yang Z."/>
            <person name="Spallek T."/>
            <person name="Conn C.E."/>
            <person name="Ichihashi Y."/>
            <person name="Cheong K."/>
            <person name="Cui S."/>
            <person name="Der J.P."/>
            <person name="Gundlach H."/>
            <person name="Jiao Y."/>
            <person name="Hori C."/>
            <person name="Ishida J.K."/>
            <person name="Kasahara H."/>
            <person name="Kiba T."/>
            <person name="Kim M.S."/>
            <person name="Koo N."/>
            <person name="Laohavisit A."/>
            <person name="Lee Y.H."/>
            <person name="Lumba S."/>
            <person name="McCourt P."/>
            <person name="Mortimer J.C."/>
            <person name="Mutuku J.M."/>
            <person name="Nomura T."/>
            <person name="Sasaki-Sekimoto Y."/>
            <person name="Seto Y."/>
            <person name="Wang Y."/>
            <person name="Wakatake T."/>
            <person name="Sakakibara H."/>
            <person name="Demura T."/>
            <person name="Yamaguchi S."/>
            <person name="Yoneyama K."/>
            <person name="Manabe R.I."/>
            <person name="Nelson D.C."/>
            <person name="Schulman A.H."/>
            <person name="Timko M.P."/>
            <person name="dePamphilis C.W."/>
            <person name="Choi D."/>
            <person name="Shirasu K."/>
        </authorList>
    </citation>
    <scope>NUCLEOTIDE SEQUENCE [LARGE SCALE GENOMIC DNA]</scope>
    <source>
        <strain evidence="3">cv. UVA1</strain>
    </source>
</reference>
<gene>
    <name evidence="2" type="ORF">STAS_30783</name>
</gene>
<feature type="region of interest" description="Disordered" evidence="1">
    <location>
        <begin position="1"/>
        <end position="21"/>
    </location>
</feature>
<dbReference type="AlphaFoldDB" id="A0A5A7R787"/>
<evidence type="ECO:0000313" key="2">
    <source>
        <dbReference type="EMBL" id="GER53268.1"/>
    </source>
</evidence>
<keyword evidence="3" id="KW-1185">Reference proteome</keyword>
<protein>
    <submittedName>
        <fullName evidence="2">Malonyl CoA:anthocyanin5-O-glucoside-6'''-O-malonyltransferase</fullName>
    </submittedName>
</protein>
<accession>A0A5A7R787</accession>
<evidence type="ECO:0000256" key="1">
    <source>
        <dbReference type="SAM" id="MobiDB-lite"/>
    </source>
</evidence>
<comment type="caution">
    <text evidence="2">The sequence shown here is derived from an EMBL/GenBank/DDBJ whole genome shotgun (WGS) entry which is preliminary data.</text>
</comment>
<organism evidence="2 3">
    <name type="scientific">Striga asiatica</name>
    <name type="common">Asiatic witchweed</name>
    <name type="synonym">Buchnera asiatica</name>
    <dbReference type="NCBI Taxonomy" id="4170"/>
    <lineage>
        <taxon>Eukaryota</taxon>
        <taxon>Viridiplantae</taxon>
        <taxon>Streptophyta</taxon>
        <taxon>Embryophyta</taxon>
        <taxon>Tracheophyta</taxon>
        <taxon>Spermatophyta</taxon>
        <taxon>Magnoliopsida</taxon>
        <taxon>eudicotyledons</taxon>
        <taxon>Gunneridae</taxon>
        <taxon>Pentapetalae</taxon>
        <taxon>asterids</taxon>
        <taxon>lamiids</taxon>
        <taxon>Lamiales</taxon>
        <taxon>Orobanchaceae</taxon>
        <taxon>Buchnereae</taxon>
        <taxon>Striga</taxon>
    </lineage>
</organism>
<keyword evidence="2" id="KW-0808">Transferase</keyword>
<dbReference type="EMBL" id="BKCP01010515">
    <property type="protein sequence ID" value="GER53268.1"/>
    <property type="molecule type" value="Genomic_DNA"/>
</dbReference>